<feature type="compositionally biased region" description="Low complexity" evidence="7">
    <location>
        <begin position="1008"/>
        <end position="1025"/>
    </location>
</feature>
<feature type="region of interest" description="Disordered" evidence="7">
    <location>
        <begin position="851"/>
        <end position="1098"/>
    </location>
</feature>
<dbReference type="GeneTree" id="ENSGT00940000157396"/>
<dbReference type="GO" id="GO:0005634">
    <property type="term" value="C:nucleus"/>
    <property type="evidence" value="ECO:0007669"/>
    <property type="project" value="TreeGrafter"/>
</dbReference>
<evidence type="ECO:0000313" key="9">
    <source>
        <dbReference type="Ensembl" id="ENSMMDP00005012567.1"/>
    </source>
</evidence>
<feature type="compositionally biased region" description="Basic and acidic residues" evidence="7">
    <location>
        <begin position="608"/>
        <end position="623"/>
    </location>
</feature>
<gene>
    <name evidence="9" type="primary">zc3h6</name>
</gene>
<feature type="region of interest" description="Disordered" evidence="7">
    <location>
        <begin position="593"/>
        <end position="634"/>
    </location>
</feature>
<evidence type="ECO:0000313" key="10">
    <source>
        <dbReference type="Proteomes" id="UP000472263"/>
    </source>
</evidence>
<dbReference type="InterPro" id="IPR045124">
    <property type="entry name" value="Su(sable)-like"/>
</dbReference>
<feature type="compositionally biased region" description="Pro residues" evidence="7">
    <location>
        <begin position="1026"/>
        <end position="1035"/>
    </location>
</feature>
<dbReference type="PANTHER" id="PTHR13119">
    <property type="entry name" value="ZINC FINGER CCCH DOMAIN-CONTAINING PROTEI"/>
    <property type="match status" value="1"/>
</dbReference>
<feature type="compositionally biased region" description="Low complexity" evidence="7">
    <location>
        <begin position="226"/>
        <end position="235"/>
    </location>
</feature>
<evidence type="ECO:0000256" key="7">
    <source>
        <dbReference type="SAM" id="MobiDB-lite"/>
    </source>
</evidence>
<feature type="compositionally biased region" description="Acidic residues" evidence="7">
    <location>
        <begin position="186"/>
        <end position="197"/>
    </location>
</feature>
<keyword evidence="10" id="KW-1185">Reference proteome</keyword>
<dbReference type="Pfam" id="PF22623">
    <property type="entry name" value="zf-CCCH_9"/>
    <property type="match status" value="1"/>
</dbReference>
<dbReference type="GO" id="GO:0003723">
    <property type="term" value="F:RNA binding"/>
    <property type="evidence" value="ECO:0007669"/>
    <property type="project" value="InterPro"/>
</dbReference>
<protein>
    <submittedName>
        <fullName evidence="9">Zinc finger CCCH-type containing 6</fullName>
    </submittedName>
</protein>
<evidence type="ECO:0000256" key="3">
    <source>
        <dbReference type="ARBA" id="ARBA00022737"/>
    </source>
</evidence>
<keyword evidence="3" id="KW-0677">Repeat</keyword>
<feature type="compositionally biased region" description="Polar residues" evidence="7">
    <location>
        <begin position="893"/>
        <end position="902"/>
    </location>
</feature>
<dbReference type="InterPro" id="IPR036855">
    <property type="entry name" value="Znf_CCCH_sf"/>
</dbReference>
<feature type="domain" description="C3H1-type" evidence="8">
    <location>
        <begin position="305"/>
        <end position="327"/>
    </location>
</feature>
<dbReference type="Proteomes" id="UP000472263">
    <property type="component" value="Chromosome 15"/>
</dbReference>
<feature type="region of interest" description="Disordered" evidence="7">
    <location>
        <begin position="456"/>
        <end position="547"/>
    </location>
</feature>
<dbReference type="SUPFAM" id="SSF90229">
    <property type="entry name" value="CCCH zinc finger"/>
    <property type="match status" value="2"/>
</dbReference>
<feature type="compositionally biased region" description="Polar residues" evidence="7">
    <location>
        <begin position="650"/>
        <end position="660"/>
    </location>
</feature>
<feature type="compositionally biased region" description="Basic and acidic residues" evidence="7">
    <location>
        <begin position="51"/>
        <end position="82"/>
    </location>
</feature>
<feature type="compositionally biased region" description="Basic and acidic residues" evidence="7">
    <location>
        <begin position="1076"/>
        <end position="1087"/>
    </location>
</feature>
<reference evidence="9" key="2">
    <citation type="submission" date="2025-08" db="UniProtKB">
        <authorList>
            <consortium name="Ensembl"/>
        </authorList>
    </citation>
    <scope>IDENTIFICATION</scope>
</reference>
<dbReference type="GO" id="GO:0008270">
    <property type="term" value="F:zinc ion binding"/>
    <property type="evidence" value="ECO:0007669"/>
    <property type="project" value="UniProtKB-KW"/>
</dbReference>
<dbReference type="InParanoid" id="A0A667XBE8"/>
<name>A0A667XBE8_9TELE</name>
<feature type="domain" description="C3H1-type" evidence="8">
    <location>
        <begin position="330"/>
        <end position="365"/>
    </location>
</feature>
<reference evidence="9" key="3">
    <citation type="submission" date="2025-09" db="UniProtKB">
        <authorList>
            <consortium name="Ensembl"/>
        </authorList>
    </citation>
    <scope>IDENTIFICATION</scope>
</reference>
<feature type="compositionally biased region" description="Basic and acidic residues" evidence="7">
    <location>
        <begin position="966"/>
        <end position="975"/>
    </location>
</feature>
<feature type="compositionally biased region" description="Basic and acidic residues" evidence="7">
    <location>
        <begin position="168"/>
        <end position="185"/>
    </location>
</feature>
<feature type="compositionally biased region" description="Basic and acidic residues" evidence="7">
    <location>
        <begin position="706"/>
        <end position="716"/>
    </location>
</feature>
<dbReference type="GO" id="GO:0045892">
    <property type="term" value="P:negative regulation of DNA-templated transcription"/>
    <property type="evidence" value="ECO:0007669"/>
    <property type="project" value="InterPro"/>
</dbReference>
<feature type="zinc finger region" description="C3H1-type" evidence="6">
    <location>
        <begin position="305"/>
        <end position="327"/>
    </location>
</feature>
<reference evidence="9" key="1">
    <citation type="submission" date="2019-06" db="EMBL/GenBank/DDBJ databases">
        <authorList>
            <consortium name="Wellcome Sanger Institute Data Sharing"/>
        </authorList>
    </citation>
    <scope>NUCLEOTIDE SEQUENCE [LARGE SCALE GENOMIC DNA]</scope>
</reference>
<feature type="region of interest" description="Disordered" evidence="7">
    <location>
        <begin position="1"/>
        <end position="286"/>
    </location>
</feature>
<feature type="compositionally biased region" description="Basic and acidic residues" evidence="7">
    <location>
        <begin position="671"/>
        <end position="700"/>
    </location>
</feature>
<dbReference type="PROSITE" id="PS50103">
    <property type="entry name" value="ZF_C3H1"/>
    <property type="match status" value="2"/>
</dbReference>
<feature type="compositionally biased region" description="Polar residues" evidence="7">
    <location>
        <begin position="198"/>
        <end position="208"/>
    </location>
</feature>
<dbReference type="Gene3D" id="4.10.1000.10">
    <property type="entry name" value="Zinc finger, CCCH-type"/>
    <property type="match status" value="1"/>
</dbReference>
<feature type="compositionally biased region" description="Pro residues" evidence="7">
    <location>
        <begin position="506"/>
        <end position="535"/>
    </location>
</feature>
<organism evidence="9 10">
    <name type="scientific">Myripristis murdjan</name>
    <name type="common">pinecone soldierfish</name>
    <dbReference type="NCBI Taxonomy" id="586833"/>
    <lineage>
        <taxon>Eukaryota</taxon>
        <taxon>Metazoa</taxon>
        <taxon>Chordata</taxon>
        <taxon>Craniata</taxon>
        <taxon>Vertebrata</taxon>
        <taxon>Euteleostomi</taxon>
        <taxon>Actinopterygii</taxon>
        <taxon>Neopterygii</taxon>
        <taxon>Teleostei</taxon>
        <taxon>Neoteleostei</taxon>
        <taxon>Acanthomorphata</taxon>
        <taxon>Holocentriformes</taxon>
        <taxon>Holocentridae</taxon>
        <taxon>Myripristis</taxon>
    </lineage>
</organism>
<evidence type="ECO:0000256" key="4">
    <source>
        <dbReference type="ARBA" id="ARBA00022771"/>
    </source>
</evidence>
<evidence type="ECO:0000256" key="2">
    <source>
        <dbReference type="ARBA" id="ARBA00022723"/>
    </source>
</evidence>
<evidence type="ECO:0000259" key="8">
    <source>
        <dbReference type="PROSITE" id="PS50103"/>
    </source>
</evidence>
<keyword evidence="1" id="KW-0597">Phosphoprotein</keyword>
<dbReference type="Ensembl" id="ENSMMDT00005012932.1">
    <property type="protein sequence ID" value="ENSMMDP00005012567.1"/>
    <property type="gene ID" value="ENSMMDG00005006600.1"/>
</dbReference>
<keyword evidence="5 6" id="KW-0862">Zinc</keyword>
<dbReference type="PANTHER" id="PTHR13119:SF22">
    <property type="entry name" value="ZINC FINGER CCCH DOMAIN-CONTAINING PROTEIN 6"/>
    <property type="match status" value="1"/>
</dbReference>
<feature type="compositionally biased region" description="Polar residues" evidence="7">
    <location>
        <begin position="456"/>
        <end position="483"/>
    </location>
</feature>
<keyword evidence="2 6" id="KW-0479">Metal-binding</keyword>
<keyword evidence="4 6" id="KW-0863">Zinc-finger</keyword>
<evidence type="ECO:0000256" key="1">
    <source>
        <dbReference type="ARBA" id="ARBA00022553"/>
    </source>
</evidence>
<feature type="compositionally biased region" description="Acidic residues" evidence="7">
    <location>
        <begin position="24"/>
        <end position="50"/>
    </location>
</feature>
<evidence type="ECO:0000256" key="5">
    <source>
        <dbReference type="ARBA" id="ARBA00022833"/>
    </source>
</evidence>
<feature type="compositionally biased region" description="Basic and acidic residues" evidence="7">
    <location>
        <begin position="861"/>
        <end position="883"/>
    </location>
</feature>
<dbReference type="SMART" id="SM00356">
    <property type="entry name" value="ZnF_C3H1"/>
    <property type="match status" value="2"/>
</dbReference>
<evidence type="ECO:0000256" key="6">
    <source>
        <dbReference type="PROSITE-ProRule" id="PRU00723"/>
    </source>
</evidence>
<proteinExistence type="predicted"/>
<feature type="region of interest" description="Disordered" evidence="7">
    <location>
        <begin position="397"/>
        <end position="428"/>
    </location>
</feature>
<feature type="zinc finger region" description="C3H1-type" evidence="6">
    <location>
        <begin position="330"/>
        <end position="365"/>
    </location>
</feature>
<sequence>MASVSLVSSPPAPVLDKNMTDSELAGDEREDGELEDGEIDDEGIGIEEENKDAKEVNEDKEKEKEKEKEREKDKGKEKEEKTHRHSRKRYKKTREKRRSKRRRRDRPKHHSPSSSSSSDSYDSDYDRPERPKSRKSQGSSRELDGQSSLHGRDSKGGHSNSQKSPQHKSGDFDKYSDYSDDKYDYEGEEDDYTDDMSEYQQSKDSTPPCQGKGRHAKEQMKRANMRGMQKQQFGQRGRGRGSGPGRGRGMLNKNKKLKGKSWGGRGRGRGGDQEGKNSSGFQKKRPIMSKEFINQHTVEHNGRYICKYFLEGRCIKGEQCKFEHELVVPDKKKELCKFYLQGYCSKGDNSKCYQGDNCKFSHEALTDVTKELLDKIINTEEENAHEDELELEDLRKQGISPLPKPPPGVGLLPTPGHSSPPDAASAQAGKKIPSLFEIKVQPTVDLAQKIGLSGSSFTSGAQSQGEGTNQFSGGSEDTQSGTMMPSGTTAPPVPPPGSPGPMGHPTGPPMPQSPPGQLPPHGFPMPPPPGQPPPFHGNRPSMNPQMNMQSLFPFPSLVDPSLAFIQNLQQQMGAESQVQSLPPAVQKALFLHLAQQQQQPQTQGSEPQRVEGQDDNSASRDETTNWYSSDEEDGNCVSSILKSLKKQNEMHQGQLSQPQPGSAPAAVGDPRLMKERAPPNDPRMKTDPRQRPADVKKDADVAVDPRLTRDPRKVRPVDPSSYRQQTHPVSHKPPTGEDDEEGERELRDRAALIPLDASPGVVLRDPRCQLKQFSHIRVDILLQRPAFAQTVVWAPEDLIPSLVPKQEHSINLPLPPLIADAQMNRTSLPDHPHVTTPPPMDPRLAAARLKEGVGRIPSRTLESRSSTERPLDPRQHKALDPRIKRTGSLDSKVLTQKETSSGGVADPRLQRASAGSSPHTVRNKPEPERLPPYAPRLASSGGGLESPTTILGGISLYDPRTQTEQAQKDQTEPPKKTGILKHPKKDSSPPSSLSPTQRRGSLEEAKSADSASDSSPHQSPSTTTPTVPPASPIKPPAVHNLPIQALAGLIRPQYTDPRQAKQGGQGSSAGLQEEGEEKKETLKDVFKTFDPTASPFCQ</sequence>
<feature type="compositionally biased region" description="Basic residues" evidence="7">
    <location>
        <begin position="83"/>
        <end position="111"/>
    </location>
</feature>
<feature type="compositionally biased region" description="Polar residues" evidence="7">
    <location>
        <begin position="136"/>
        <end position="149"/>
    </location>
</feature>
<feature type="region of interest" description="Disordered" evidence="7">
    <location>
        <begin position="647"/>
        <end position="745"/>
    </location>
</feature>
<dbReference type="AlphaFoldDB" id="A0A667XBE8"/>
<dbReference type="InterPro" id="IPR054361">
    <property type="entry name" value="Znf-CCCH_ZC3H4/6/8"/>
</dbReference>
<accession>A0A667XBE8</accession>
<dbReference type="InterPro" id="IPR000571">
    <property type="entry name" value="Znf_CCCH"/>
</dbReference>